<dbReference type="RefSeq" id="XP_062704704.1">
    <property type="nucleotide sequence ID" value="XM_062848720.1"/>
</dbReference>
<keyword evidence="3" id="KW-1185">Reference proteome</keyword>
<sequence length="238" mass="26824">MAHKSAYSTRRLFIMKLLQVVLVLLFVAVITAQVPHKRQSSLNVLAQVQSAIPSKRSRSNQQTAEDVLNNFYRNVLTTQTEAVQKVLDIEAELTAFGESIEYWCWQNNVLALESTVKWIGLGYSVCLDKLDTSVAELLAEVNSRNHDQEGDLSQYHVFALFRKRNIISNPEAIGNNIASIDFDITKDIPELDGELSAFENDLNEILTAYSECLTQKFTSRQGDFDNILMTSKLCADID</sequence>
<name>A0ABM1XJR0_AEDAL</name>
<organism evidence="2 3">
    <name type="scientific">Aedes albopictus</name>
    <name type="common">Asian tiger mosquito</name>
    <name type="synonym">Stegomyia albopicta</name>
    <dbReference type="NCBI Taxonomy" id="7160"/>
    <lineage>
        <taxon>Eukaryota</taxon>
        <taxon>Metazoa</taxon>
        <taxon>Ecdysozoa</taxon>
        <taxon>Arthropoda</taxon>
        <taxon>Hexapoda</taxon>
        <taxon>Insecta</taxon>
        <taxon>Pterygota</taxon>
        <taxon>Neoptera</taxon>
        <taxon>Endopterygota</taxon>
        <taxon>Diptera</taxon>
        <taxon>Nematocera</taxon>
        <taxon>Culicoidea</taxon>
        <taxon>Culicidae</taxon>
        <taxon>Culicinae</taxon>
        <taxon>Aedini</taxon>
        <taxon>Aedes</taxon>
        <taxon>Stegomyia</taxon>
    </lineage>
</organism>
<protein>
    <recommendedName>
        <fullName evidence="4">Secreted protein</fullName>
    </recommendedName>
</protein>
<evidence type="ECO:0000256" key="1">
    <source>
        <dbReference type="SAM" id="SignalP"/>
    </source>
</evidence>
<dbReference type="EnsemblMetazoa" id="AALFPA23_000266.R37927">
    <property type="protein sequence ID" value="AALFPA23_000266.P37927"/>
    <property type="gene ID" value="AALFPA23_000266"/>
</dbReference>
<dbReference type="Proteomes" id="UP000069940">
    <property type="component" value="Unassembled WGS sequence"/>
</dbReference>
<feature type="chain" id="PRO_5047083344" description="Secreted protein" evidence="1">
    <location>
        <begin position="33"/>
        <end position="238"/>
    </location>
</feature>
<evidence type="ECO:0000313" key="3">
    <source>
        <dbReference type="Proteomes" id="UP000069940"/>
    </source>
</evidence>
<dbReference type="GeneID" id="134283959"/>
<feature type="signal peptide" evidence="1">
    <location>
        <begin position="1"/>
        <end position="32"/>
    </location>
</feature>
<evidence type="ECO:0000313" key="2">
    <source>
        <dbReference type="EnsemblMetazoa" id="AALFPA23_000266.P37927"/>
    </source>
</evidence>
<keyword evidence="1" id="KW-0732">Signal</keyword>
<accession>A0ABM1XJR0</accession>
<reference evidence="2" key="2">
    <citation type="submission" date="2025-05" db="UniProtKB">
        <authorList>
            <consortium name="EnsemblMetazoa"/>
        </authorList>
    </citation>
    <scope>IDENTIFICATION</scope>
    <source>
        <strain evidence="2">Foshan</strain>
    </source>
</reference>
<reference evidence="3" key="1">
    <citation type="journal article" date="2015" name="Proc. Natl. Acad. Sci. U.S.A.">
        <title>Genome sequence of the Asian Tiger mosquito, Aedes albopictus, reveals insights into its biology, genetics, and evolution.</title>
        <authorList>
            <person name="Chen X.G."/>
            <person name="Jiang X."/>
            <person name="Gu J."/>
            <person name="Xu M."/>
            <person name="Wu Y."/>
            <person name="Deng Y."/>
            <person name="Zhang C."/>
            <person name="Bonizzoni M."/>
            <person name="Dermauw W."/>
            <person name="Vontas J."/>
            <person name="Armbruster P."/>
            <person name="Huang X."/>
            <person name="Yang Y."/>
            <person name="Zhang H."/>
            <person name="He W."/>
            <person name="Peng H."/>
            <person name="Liu Y."/>
            <person name="Wu K."/>
            <person name="Chen J."/>
            <person name="Lirakis M."/>
            <person name="Topalis P."/>
            <person name="Van Leeuwen T."/>
            <person name="Hall A.B."/>
            <person name="Jiang X."/>
            <person name="Thorpe C."/>
            <person name="Mueller R.L."/>
            <person name="Sun C."/>
            <person name="Waterhouse R.M."/>
            <person name="Yan G."/>
            <person name="Tu Z.J."/>
            <person name="Fang X."/>
            <person name="James A.A."/>
        </authorList>
    </citation>
    <scope>NUCLEOTIDE SEQUENCE [LARGE SCALE GENOMIC DNA]</scope>
    <source>
        <strain evidence="3">Foshan</strain>
    </source>
</reference>
<proteinExistence type="predicted"/>
<evidence type="ECO:0008006" key="4">
    <source>
        <dbReference type="Google" id="ProtNLM"/>
    </source>
</evidence>